<organism evidence="3 4">
    <name type="scientific">Halapricum desulfuricans</name>
    <dbReference type="NCBI Taxonomy" id="2841257"/>
    <lineage>
        <taxon>Archaea</taxon>
        <taxon>Methanobacteriati</taxon>
        <taxon>Methanobacteriota</taxon>
        <taxon>Stenosarchaea group</taxon>
        <taxon>Halobacteria</taxon>
        <taxon>Halobacteriales</taxon>
        <taxon>Haloarculaceae</taxon>
        <taxon>Halapricum</taxon>
    </lineage>
</organism>
<evidence type="ECO:0000259" key="2">
    <source>
        <dbReference type="Pfam" id="PF00248"/>
    </source>
</evidence>
<dbReference type="AlphaFoldDB" id="A0A897NUX8"/>
<dbReference type="RefSeq" id="WP_229121905.1">
    <property type="nucleotide sequence ID" value="NZ_CP064791.1"/>
</dbReference>
<dbReference type="GeneID" id="68857047"/>
<evidence type="ECO:0000313" key="3">
    <source>
        <dbReference type="EMBL" id="QSG13956.1"/>
    </source>
</evidence>
<dbReference type="SUPFAM" id="SSF51430">
    <property type="entry name" value="NAD(P)-linked oxidoreductase"/>
    <property type="match status" value="1"/>
</dbReference>
<gene>
    <name evidence="3" type="primary">tas4</name>
    <name evidence="3" type="ORF">HSEST_0407</name>
</gene>
<feature type="domain" description="NADP-dependent oxidoreductase" evidence="2">
    <location>
        <begin position="15"/>
        <end position="313"/>
    </location>
</feature>
<dbReference type="FunFam" id="3.20.20.100:FF:000004">
    <property type="entry name" value="Oxidoreductase, aldo/keto reductase"/>
    <property type="match status" value="1"/>
</dbReference>
<dbReference type="Gene3D" id="3.20.20.100">
    <property type="entry name" value="NADP-dependent oxidoreductase domain"/>
    <property type="match status" value="1"/>
</dbReference>
<proteinExistence type="predicted"/>
<evidence type="ECO:0000256" key="1">
    <source>
        <dbReference type="ARBA" id="ARBA00023002"/>
    </source>
</evidence>
<dbReference type="GO" id="GO:0016491">
    <property type="term" value="F:oxidoreductase activity"/>
    <property type="evidence" value="ECO:0007669"/>
    <property type="project" value="UniProtKB-KW"/>
</dbReference>
<dbReference type="InterPro" id="IPR023210">
    <property type="entry name" value="NADP_OxRdtase_dom"/>
</dbReference>
<evidence type="ECO:0000313" key="4">
    <source>
        <dbReference type="Proteomes" id="UP000663292"/>
    </source>
</evidence>
<dbReference type="InterPro" id="IPR050523">
    <property type="entry name" value="AKR_Detox_Biosynth"/>
</dbReference>
<dbReference type="Proteomes" id="UP000663292">
    <property type="component" value="Chromosome"/>
</dbReference>
<reference evidence="3 4" key="1">
    <citation type="submission" date="2020-11" db="EMBL/GenBank/DDBJ databases">
        <title>Carbohydrate-dependent, anaerobic sulfur respiration: A novel catabolism in halophilic archaea.</title>
        <authorList>
            <person name="Sorokin D.Y."/>
            <person name="Messina E."/>
            <person name="Smedile F."/>
            <person name="La Cono V."/>
            <person name="Hallsworth J.E."/>
            <person name="Yakimov M.M."/>
        </authorList>
    </citation>
    <scope>NUCLEOTIDE SEQUENCE [LARGE SCALE GENOMIC DNA]</scope>
    <source>
        <strain evidence="3 4">HSR-Est</strain>
    </source>
</reference>
<dbReference type="PANTHER" id="PTHR43364">
    <property type="entry name" value="NADH-SPECIFIC METHYLGLYOXAL REDUCTASE-RELATED"/>
    <property type="match status" value="1"/>
</dbReference>
<dbReference type="InterPro" id="IPR036812">
    <property type="entry name" value="NAD(P)_OxRdtase_dom_sf"/>
</dbReference>
<dbReference type="CDD" id="cd19079">
    <property type="entry name" value="AKR_EcYajO-like"/>
    <property type="match status" value="1"/>
</dbReference>
<dbReference type="PRINTS" id="PR00069">
    <property type="entry name" value="ALDKETRDTASE"/>
</dbReference>
<dbReference type="PANTHER" id="PTHR43364:SF4">
    <property type="entry name" value="NAD(P)-LINKED OXIDOREDUCTASE SUPERFAMILY PROTEIN"/>
    <property type="match status" value="1"/>
</dbReference>
<keyword evidence="1" id="KW-0560">Oxidoreductase</keyword>
<accession>A0A897NUX8</accession>
<protein>
    <submittedName>
        <fullName evidence="3">Aryl-alcohol dehydrogenase related enzyme</fullName>
    </submittedName>
</protein>
<keyword evidence="4" id="KW-1185">Reference proteome</keyword>
<dbReference type="EMBL" id="CP064791">
    <property type="protein sequence ID" value="QSG13956.1"/>
    <property type="molecule type" value="Genomic_DNA"/>
</dbReference>
<dbReference type="GO" id="GO:0005829">
    <property type="term" value="C:cytosol"/>
    <property type="evidence" value="ECO:0007669"/>
    <property type="project" value="UniProtKB-ARBA"/>
</dbReference>
<dbReference type="Pfam" id="PF00248">
    <property type="entry name" value="Aldo_ket_red"/>
    <property type="match status" value="1"/>
</dbReference>
<dbReference type="InterPro" id="IPR020471">
    <property type="entry name" value="AKR"/>
</dbReference>
<name>A0A897NUX8_9EURY</name>
<sequence length="324" mass="36613">MEYTTLGSTGMSVSKIALGCMSFGTGEPWMLDGDDARELIERAIDLGVNFFDTANVYSNGESEAILGDVLGEYDRDEQVVATKVRFSYGESHPNADGLSRKTIEQELQHSLDRLGMETIDLYQTHRVDPETPIETTLRTMDDLISRGKIRHIGTSSMWAHQLAERLRTAERLDLPRFETMQNHYHPAYREDERDLLPITERENMGVIPWGPLGQGFLARPFDRLEATERGDPENYHNPTPEYVEGGGKEINERVQELAEEKGVTMAQIALAWQFENEYVTAPIVGTTSIQHLEEAVEALEIDLTDSEMNYLDAPYEPQPVMAID</sequence>